<reference evidence="9" key="2">
    <citation type="submission" date="2019-09" db="UniProtKB">
        <authorList>
            <consortium name="WormBaseParasite"/>
        </authorList>
    </citation>
    <scope>IDENTIFICATION</scope>
</reference>
<accession>A0A3P8GFB4</accession>
<dbReference type="OrthoDB" id="5804960at2759"/>
<reference evidence="7 8" key="1">
    <citation type="submission" date="2018-11" db="EMBL/GenBank/DDBJ databases">
        <authorList>
            <consortium name="Pathogen Informatics"/>
        </authorList>
    </citation>
    <scope>NUCLEOTIDE SEQUENCE [LARGE SCALE GENOMIC DNA]</scope>
</reference>
<dbReference type="InterPro" id="IPR005828">
    <property type="entry name" value="MFS_sugar_transport-like"/>
</dbReference>
<evidence type="ECO:0000256" key="3">
    <source>
        <dbReference type="ARBA" id="ARBA00022989"/>
    </source>
</evidence>
<dbReference type="Proteomes" id="UP000050761">
    <property type="component" value="Unassembled WGS sequence"/>
</dbReference>
<evidence type="ECO:0000256" key="4">
    <source>
        <dbReference type="ARBA" id="ARBA00023136"/>
    </source>
</evidence>
<name>A0A183GIP4_HELPZ</name>
<dbReference type="AlphaFoldDB" id="A0A183GIP4"/>
<evidence type="ECO:0000256" key="1">
    <source>
        <dbReference type="ARBA" id="ARBA00004141"/>
    </source>
</evidence>
<evidence type="ECO:0000256" key="5">
    <source>
        <dbReference type="SAM" id="MobiDB-lite"/>
    </source>
</evidence>
<evidence type="ECO:0000313" key="9">
    <source>
        <dbReference type="WBParaSite" id="HPBE_0002251701-mRNA-1"/>
    </source>
</evidence>
<dbReference type="GO" id="GO:0016020">
    <property type="term" value="C:membrane"/>
    <property type="evidence" value="ECO:0007669"/>
    <property type="project" value="UniProtKB-SubCell"/>
</dbReference>
<dbReference type="Gene3D" id="1.20.1250.20">
    <property type="entry name" value="MFS general substrate transporter like domains"/>
    <property type="match status" value="1"/>
</dbReference>
<evidence type="ECO:0000313" key="7">
    <source>
        <dbReference type="EMBL" id="VDP33053.1"/>
    </source>
</evidence>
<sequence>MRTVAEEQPEGQKYCAEQTNGRSGENVYDEGTEVANGLMPIKHAAGPRYEQSLADDGADASCPQLEAGHLLSCRSVIGSSGDGVHATRKSLMAKVEDVEPRAQSTQSHLTLLDVYRNPELRTNFLVLCVMWFCAALSMYMIDLNGEDMTKNFWLGQYLSGALASIIRIIVGLADSYLPWLGRRKVYIISMSTCIVASIGLTAQLYAGEKGSTFYFVTYLTAYNSISVAWEPNFLGAAELMPTDVRAKSTALLNIISRLASVLASQMIYFKTIYEPAIMIVLIISNIFSFVVATTYLKVSCTTFRPHFGRATLY</sequence>
<feature type="region of interest" description="Disordered" evidence="5">
    <location>
        <begin position="1"/>
        <end position="26"/>
    </location>
</feature>
<gene>
    <name evidence="7" type="ORF">HPBE_LOCUS22516</name>
</gene>
<accession>A0A183GIP4</accession>
<dbReference type="GO" id="GO:0022857">
    <property type="term" value="F:transmembrane transporter activity"/>
    <property type="evidence" value="ECO:0007669"/>
    <property type="project" value="InterPro"/>
</dbReference>
<dbReference type="PANTHER" id="PTHR24064">
    <property type="entry name" value="SOLUTE CARRIER FAMILY 22 MEMBER"/>
    <property type="match status" value="1"/>
</dbReference>
<protein>
    <submittedName>
        <fullName evidence="9">MFS domain-containing protein</fullName>
    </submittedName>
</protein>
<proteinExistence type="predicted"/>
<evidence type="ECO:0000256" key="6">
    <source>
        <dbReference type="SAM" id="Phobius"/>
    </source>
</evidence>
<feature type="transmembrane region" description="Helical" evidence="6">
    <location>
        <begin position="185"/>
        <end position="206"/>
    </location>
</feature>
<evidence type="ECO:0000256" key="2">
    <source>
        <dbReference type="ARBA" id="ARBA00022692"/>
    </source>
</evidence>
<organism evidence="8 9">
    <name type="scientific">Heligmosomoides polygyrus</name>
    <name type="common">Parasitic roundworm</name>
    <dbReference type="NCBI Taxonomy" id="6339"/>
    <lineage>
        <taxon>Eukaryota</taxon>
        <taxon>Metazoa</taxon>
        <taxon>Ecdysozoa</taxon>
        <taxon>Nematoda</taxon>
        <taxon>Chromadorea</taxon>
        <taxon>Rhabditida</taxon>
        <taxon>Rhabditina</taxon>
        <taxon>Rhabditomorpha</taxon>
        <taxon>Strongyloidea</taxon>
        <taxon>Heligmosomidae</taxon>
        <taxon>Heligmosomoides</taxon>
    </lineage>
</organism>
<keyword evidence="8" id="KW-1185">Reference proteome</keyword>
<keyword evidence="2 6" id="KW-0812">Transmembrane</keyword>
<keyword evidence="4 6" id="KW-0472">Membrane</keyword>
<keyword evidence="3 6" id="KW-1133">Transmembrane helix</keyword>
<comment type="subcellular location">
    <subcellularLocation>
        <location evidence="1">Membrane</location>
        <topology evidence="1">Multi-pass membrane protein</topology>
    </subcellularLocation>
</comment>
<feature type="transmembrane region" description="Helical" evidence="6">
    <location>
        <begin position="275"/>
        <end position="296"/>
    </location>
</feature>
<dbReference type="Pfam" id="PF00083">
    <property type="entry name" value="Sugar_tr"/>
    <property type="match status" value="1"/>
</dbReference>
<feature type="transmembrane region" description="Helical" evidence="6">
    <location>
        <begin position="153"/>
        <end position="173"/>
    </location>
</feature>
<dbReference type="EMBL" id="UZAH01034067">
    <property type="protein sequence ID" value="VDP33053.1"/>
    <property type="molecule type" value="Genomic_DNA"/>
</dbReference>
<dbReference type="SUPFAM" id="SSF103473">
    <property type="entry name" value="MFS general substrate transporter"/>
    <property type="match status" value="1"/>
</dbReference>
<dbReference type="WBParaSite" id="HPBE_0002251701-mRNA-1">
    <property type="protein sequence ID" value="HPBE_0002251701-mRNA-1"/>
    <property type="gene ID" value="HPBE_0002251701"/>
</dbReference>
<evidence type="ECO:0000313" key="8">
    <source>
        <dbReference type="Proteomes" id="UP000050761"/>
    </source>
</evidence>
<feature type="transmembrane region" description="Helical" evidence="6">
    <location>
        <begin position="124"/>
        <end position="141"/>
    </location>
</feature>
<dbReference type="InterPro" id="IPR036259">
    <property type="entry name" value="MFS_trans_sf"/>
</dbReference>